<reference evidence="1 2" key="1">
    <citation type="journal article" date="2018" name="Nat. Genet.">
        <title>Extensive intraspecific gene order and gene structural variations between Mo17 and other maize genomes.</title>
        <authorList>
            <person name="Sun S."/>
            <person name="Zhou Y."/>
            <person name="Chen J."/>
            <person name="Shi J."/>
            <person name="Zhao H."/>
            <person name="Zhao H."/>
            <person name="Song W."/>
            <person name="Zhang M."/>
            <person name="Cui Y."/>
            <person name="Dong X."/>
            <person name="Liu H."/>
            <person name="Ma X."/>
            <person name="Jiao Y."/>
            <person name="Wang B."/>
            <person name="Wei X."/>
            <person name="Stein J.C."/>
            <person name="Glaubitz J.C."/>
            <person name="Lu F."/>
            <person name="Yu G."/>
            <person name="Liang C."/>
            <person name="Fengler K."/>
            <person name="Li B."/>
            <person name="Rafalski A."/>
            <person name="Schnable P.S."/>
            <person name="Ware D.H."/>
            <person name="Buckler E.S."/>
            <person name="Lai J."/>
        </authorList>
    </citation>
    <scope>NUCLEOTIDE SEQUENCE [LARGE SCALE GENOMIC DNA]</scope>
    <source>
        <strain evidence="2">cv. Missouri 17</strain>
        <tissue evidence="1">Seedling</tissue>
    </source>
</reference>
<accession>A0A3L6FB97</accession>
<gene>
    <name evidence="1" type="ORF">Zm00014a_036523</name>
</gene>
<protein>
    <submittedName>
        <fullName evidence="1">Uncharacterized protein</fullName>
    </submittedName>
</protein>
<dbReference type="AlphaFoldDB" id="A0A3L6FB97"/>
<sequence>MWAAAWRRRSRTVSAGVPEQLHEARAGVGARGDGVGVSVRVGVEVWVWHGEGDNWAGHGVGVLRIVDVGSAVEGRGHRRVGVGARWRWASSDAGEDGVGVALGMGFVGLKSFPISNGVLGLGLGFSLGDVMRSGSGEEGGSGVDLNWGREEDEVDWRWQWSNPVREQRFRSIWAPV</sequence>
<proteinExistence type="predicted"/>
<evidence type="ECO:0000313" key="2">
    <source>
        <dbReference type="Proteomes" id="UP000251960"/>
    </source>
</evidence>
<name>A0A3L6FB97_MAIZE</name>
<dbReference type="EMBL" id="NCVQ01000004">
    <property type="protein sequence ID" value="PWZ30173.1"/>
    <property type="molecule type" value="Genomic_DNA"/>
</dbReference>
<dbReference type="Proteomes" id="UP000251960">
    <property type="component" value="Chromosome 3"/>
</dbReference>
<comment type="caution">
    <text evidence="1">The sequence shown here is derived from an EMBL/GenBank/DDBJ whole genome shotgun (WGS) entry which is preliminary data.</text>
</comment>
<organism evidence="1 2">
    <name type="scientific">Zea mays</name>
    <name type="common">Maize</name>
    <dbReference type="NCBI Taxonomy" id="4577"/>
    <lineage>
        <taxon>Eukaryota</taxon>
        <taxon>Viridiplantae</taxon>
        <taxon>Streptophyta</taxon>
        <taxon>Embryophyta</taxon>
        <taxon>Tracheophyta</taxon>
        <taxon>Spermatophyta</taxon>
        <taxon>Magnoliopsida</taxon>
        <taxon>Liliopsida</taxon>
        <taxon>Poales</taxon>
        <taxon>Poaceae</taxon>
        <taxon>PACMAD clade</taxon>
        <taxon>Panicoideae</taxon>
        <taxon>Andropogonodae</taxon>
        <taxon>Andropogoneae</taxon>
        <taxon>Tripsacinae</taxon>
        <taxon>Zea</taxon>
    </lineage>
</organism>
<evidence type="ECO:0000313" key="1">
    <source>
        <dbReference type="EMBL" id="PWZ30173.1"/>
    </source>
</evidence>